<dbReference type="Proteomes" id="UP000239649">
    <property type="component" value="Unassembled WGS sequence"/>
</dbReference>
<keyword evidence="1 2" id="KW-0349">Heme</keyword>
<dbReference type="PANTHER" id="PTHR24301">
    <property type="entry name" value="THROMBOXANE-A SYNTHASE"/>
    <property type="match status" value="1"/>
</dbReference>
<dbReference type="InterPro" id="IPR002401">
    <property type="entry name" value="Cyt_P450_E_grp-I"/>
</dbReference>
<organism evidence="4 5">
    <name type="scientific">Micractinium conductrix</name>
    <dbReference type="NCBI Taxonomy" id="554055"/>
    <lineage>
        <taxon>Eukaryota</taxon>
        <taxon>Viridiplantae</taxon>
        <taxon>Chlorophyta</taxon>
        <taxon>core chlorophytes</taxon>
        <taxon>Trebouxiophyceae</taxon>
        <taxon>Chlorellales</taxon>
        <taxon>Chlorellaceae</taxon>
        <taxon>Chlorella clade</taxon>
        <taxon>Micractinium</taxon>
    </lineage>
</organism>
<dbReference type="PROSITE" id="PS00086">
    <property type="entry name" value="CYTOCHROME_P450"/>
    <property type="match status" value="1"/>
</dbReference>
<dbReference type="PANTHER" id="PTHR24301:SF2">
    <property type="entry name" value="THROMBOXANE-A SYNTHASE"/>
    <property type="match status" value="1"/>
</dbReference>
<dbReference type="SUPFAM" id="SSF48264">
    <property type="entry name" value="Cytochrome P450"/>
    <property type="match status" value="1"/>
</dbReference>
<evidence type="ECO:0000256" key="3">
    <source>
        <dbReference type="SAM" id="Phobius"/>
    </source>
</evidence>
<sequence length="558" mass="60372">MMELGFFSLLYALWAALVALVVYGLHPIKRWRYRHLPGPPFRWLLGHLPEIVKEGQDSVQERWAEQYGSPFLMWVGALPVVVVSVPDQARKVLGRPTRQKFAWLHTGEEGKLDSYSIVFSRSLDLWKAARGAWQPFFSADSLAALVPTMKASAARLAAHLQPAAAAGKPVDIWRELGLMTMDVVGTTAFGVDFNTLERAAQQKEAEAGEATGAAEGTSERHVRTPADRLIWAVRTIFEFRALTSPIVALFVLCPEGEQAWRWLANALPTPGLRTELKARGELRAVGTELIEQQLALTAGGKGGSAAQGGNDGSSCVSAAAHARPAAIKPGSFLSLVLPSLSRQAGGDTLGPLWAVSQGINFILAGYETTANAIAYAVYLLAGNPDKEAKLLAEIDGWGRHKTLPSAADLPSALPYTAAVVREALRMYPPAAIAAREMADDVTLGDRAVPGGVPLQVSITAMHRSPRLWRDPQAFLPERFMPGTREAAEVTPGAYLPFGDGPRKCIGWRFALQEAALSLAALYQQYTFRLTPGQVPLKTKMVLTSGPADGVHVTVHRRE</sequence>
<dbReference type="InterPro" id="IPR036396">
    <property type="entry name" value="Cyt_P450_sf"/>
</dbReference>
<comment type="similarity">
    <text evidence="2">Belongs to the cytochrome P450 family.</text>
</comment>
<dbReference type="GO" id="GO:0016705">
    <property type="term" value="F:oxidoreductase activity, acting on paired donors, with incorporation or reduction of molecular oxygen"/>
    <property type="evidence" value="ECO:0007669"/>
    <property type="project" value="InterPro"/>
</dbReference>
<dbReference type="OrthoDB" id="507451at2759"/>
<dbReference type="STRING" id="554055.A0A2P6VR80"/>
<keyword evidence="2" id="KW-0503">Monooxygenase</keyword>
<keyword evidence="3" id="KW-0472">Membrane</keyword>
<dbReference type="PRINTS" id="PR00385">
    <property type="entry name" value="P450"/>
</dbReference>
<keyword evidence="3" id="KW-0812">Transmembrane</keyword>
<evidence type="ECO:0000256" key="1">
    <source>
        <dbReference type="PIRSR" id="PIRSR602401-1"/>
    </source>
</evidence>
<keyword evidence="1 2" id="KW-0479">Metal-binding</keyword>
<proteinExistence type="inferred from homology"/>
<dbReference type="PRINTS" id="PR00463">
    <property type="entry name" value="EP450I"/>
</dbReference>
<dbReference type="InterPro" id="IPR017972">
    <property type="entry name" value="Cyt_P450_CS"/>
</dbReference>
<comment type="cofactor">
    <cofactor evidence="1">
        <name>heme</name>
        <dbReference type="ChEBI" id="CHEBI:30413"/>
    </cofactor>
</comment>
<keyword evidence="5" id="KW-1185">Reference proteome</keyword>
<feature type="binding site" description="axial binding residue" evidence="1">
    <location>
        <position position="504"/>
    </location>
    <ligand>
        <name>heme</name>
        <dbReference type="ChEBI" id="CHEBI:30413"/>
    </ligand>
    <ligandPart>
        <name>Fe</name>
        <dbReference type="ChEBI" id="CHEBI:18248"/>
    </ligandPart>
</feature>
<dbReference type="AlphaFoldDB" id="A0A2P6VR80"/>
<dbReference type="GO" id="GO:0005506">
    <property type="term" value="F:iron ion binding"/>
    <property type="evidence" value="ECO:0007669"/>
    <property type="project" value="InterPro"/>
</dbReference>
<protein>
    <submittedName>
        <fullName evidence="4">Cytochrome P450 isoform B</fullName>
    </submittedName>
</protein>
<keyword evidence="2" id="KW-0560">Oxidoreductase</keyword>
<name>A0A2P6VR80_9CHLO</name>
<comment type="caution">
    <text evidence="4">The sequence shown here is derived from an EMBL/GenBank/DDBJ whole genome shotgun (WGS) entry which is preliminary data.</text>
</comment>
<dbReference type="EMBL" id="LHPF02000001">
    <property type="protein sequence ID" value="PSC76581.1"/>
    <property type="molecule type" value="Genomic_DNA"/>
</dbReference>
<dbReference type="GO" id="GO:0004497">
    <property type="term" value="F:monooxygenase activity"/>
    <property type="evidence" value="ECO:0007669"/>
    <property type="project" value="UniProtKB-KW"/>
</dbReference>
<reference evidence="4 5" key="1">
    <citation type="journal article" date="2018" name="Plant J.">
        <title>Genome sequences of Chlorella sorokiniana UTEX 1602 and Micractinium conductrix SAG 241.80: implications to maltose excretion by a green alga.</title>
        <authorList>
            <person name="Arriola M.B."/>
            <person name="Velmurugan N."/>
            <person name="Zhang Y."/>
            <person name="Plunkett M.H."/>
            <person name="Hondzo H."/>
            <person name="Barney B.M."/>
        </authorList>
    </citation>
    <scope>NUCLEOTIDE SEQUENCE [LARGE SCALE GENOMIC DNA]</scope>
    <source>
        <strain evidence="4 5">SAG 241.80</strain>
    </source>
</reference>
<dbReference type="Pfam" id="PF00067">
    <property type="entry name" value="p450"/>
    <property type="match status" value="2"/>
</dbReference>
<accession>A0A2P6VR80</accession>
<dbReference type="InterPro" id="IPR001128">
    <property type="entry name" value="Cyt_P450"/>
</dbReference>
<dbReference type="Gene3D" id="1.10.630.10">
    <property type="entry name" value="Cytochrome P450"/>
    <property type="match status" value="1"/>
</dbReference>
<evidence type="ECO:0000313" key="4">
    <source>
        <dbReference type="EMBL" id="PSC76581.1"/>
    </source>
</evidence>
<keyword evidence="1 2" id="KW-0408">Iron</keyword>
<evidence type="ECO:0000256" key="2">
    <source>
        <dbReference type="RuleBase" id="RU000461"/>
    </source>
</evidence>
<gene>
    <name evidence="4" type="primary">g377</name>
    <name evidence="4" type="ORF">C2E20_0377</name>
</gene>
<evidence type="ECO:0000313" key="5">
    <source>
        <dbReference type="Proteomes" id="UP000239649"/>
    </source>
</evidence>
<dbReference type="GO" id="GO:0020037">
    <property type="term" value="F:heme binding"/>
    <property type="evidence" value="ECO:0007669"/>
    <property type="project" value="InterPro"/>
</dbReference>
<keyword evidence="3" id="KW-1133">Transmembrane helix</keyword>
<feature type="transmembrane region" description="Helical" evidence="3">
    <location>
        <begin position="6"/>
        <end position="25"/>
    </location>
</feature>